<comment type="caution">
    <text evidence="2">The sequence shown here is derived from an EMBL/GenBank/DDBJ whole genome shotgun (WGS) entry which is preliminary data.</text>
</comment>
<accession>A0ABQ7EPB7</accession>
<evidence type="ECO:0000256" key="1">
    <source>
        <dbReference type="SAM" id="MobiDB-lite"/>
    </source>
</evidence>
<evidence type="ECO:0000313" key="2">
    <source>
        <dbReference type="EMBL" id="KAF3605457.1"/>
    </source>
</evidence>
<feature type="region of interest" description="Disordered" evidence="1">
    <location>
        <begin position="283"/>
        <end position="310"/>
    </location>
</feature>
<proteinExistence type="predicted"/>
<dbReference type="PANTHER" id="PTHR37178:SF1">
    <property type="entry name" value="PLANT_PROTEIN"/>
    <property type="match status" value="1"/>
</dbReference>
<feature type="compositionally biased region" description="Basic and acidic residues" evidence="1">
    <location>
        <begin position="301"/>
        <end position="310"/>
    </location>
</feature>
<keyword evidence="3" id="KW-1185">Reference proteome</keyword>
<dbReference type="EMBL" id="QGKV02000297">
    <property type="protein sequence ID" value="KAF3605457.1"/>
    <property type="molecule type" value="Genomic_DNA"/>
</dbReference>
<protein>
    <submittedName>
        <fullName evidence="2">Uncharacterized protein</fullName>
    </submittedName>
</protein>
<feature type="region of interest" description="Disordered" evidence="1">
    <location>
        <begin position="92"/>
        <end position="118"/>
    </location>
</feature>
<reference evidence="2 3" key="1">
    <citation type="journal article" date="2020" name="BMC Genomics">
        <title>Intraspecific diversification of the crop wild relative Brassica cretica Lam. using demographic model selection.</title>
        <authorList>
            <person name="Kioukis A."/>
            <person name="Michalopoulou V.A."/>
            <person name="Briers L."/>
            <person name="Pirintsos S."/>
            <person name="Studholme D.J."/>
            <person name="Pavlidis P."/>
            <person name="Sarris P.F."/>
        </authorList>
    </citation>
    <scope>NUCLEOTIDE SEQUENCE [LARGE SCALE GENOMIC DNA]</scope>
    <source>
        <strain evidence="3">cv. PFS-1207/04</strain>
    </source>
</reference>
<sequence>MRMLLGSSPHVESFTSPHTDFPEKIERKFCSFKSMESIASISTSIILLPPTTTISVSTSRSVLIPLPSHRCSSLSSAGRRISIPRRRHFLSCKSTASGGGGGGGSDKQGGDEEESEEVEKALHLDGTVPGTSDEFVRQVSSRAYDMRRKLEQTFDSTSYDVLESNPWRGDSKPVYVLTHRENQICTMKTRTTHSEVEKELGLLFSKRISNQKKQSRPETKFDMLVEDIRDGVLVFEDVNEAVRYCDLLQGGGKGCEGVAEIEASSVFDLCRKTRSLAVLFRRGRTPPTPQTLERNLGSRKRSLEDLRDNK</sequence>
<dbReference type="Proteomes" id="UP000266723">
    <property type="component" value="Unassembled WGS sequence"/>
</dbReference>
<dbReference type="PANTHER" id="PTHR37178">
    <property type="entry name" value="PLANT/PROTEIN"/>
    <property type="match status" value="1"/>
</dbReference>
<organism evidence="2 3">
    <name type="scientific">Brassica cretica</name>
    <name type="common">Mustard</name>
    <dbReference type="NCBI Taxonomy" id="69181"/>
    <lineage>
        <taxon>Eukaryota</taxon>
        <taxon>Viridiplantae</taxon>
        <taxon>Streptophyta</taxon>
        <taxon>Embryophyta</taxon>
        <taxon>Tracheophyta</taxon>
        <taxon>Spermatophyta</taxon>
        <taxon>Magnoliopsida</taxon>
        <taxon>eudicotyledons</taxon>
        <taxon>Gunneridae</taxon>
        <taxon>Pentapetalae</taxon>
        <taxon>rosids</taxon>
        <taxon>malvids</taxon>
        <taxon>Brassicales</taxon>
        <taxon>Brassicaceae</taxon>
        <taxon>Brassiceae</taxon>
        <taxon>Brassica</taxon>
    </lineage>
</organism>
<name>A0ABQ7EPB7_BRACR</name>
<gene>
    <name evidence="2" type="ORF">DY000_02045230</name>
</gene>
<evidence type="ECO:0000313" key="3">
    <source>
        <dbReference type="Proteomes" id="UP000266723"/>
    </source>
</evidence>
<feature type="compositionally biased region" description="Gly residues" evidence="1">
    <location>
        <begin position="97"/>
        <end position="107"/>
    </location>
</feature>